<comment type="caution">
    <text evidence="3">The sequence shown here is derived from an EMBL/GenBank/DDBJ whole genome shotgun (WGS) entry which is preliminary data.</text>
</comment>
<organism evidence="3 4">
    <name type="scientific">Ramlibacter cellulosilyticus</name>
    <dbReference type="NCBI Taxonomy" id="2764187"/>
    <lineage>
        <taxon>Bacteria</taxon>
        <taxon>Pseudomonadati</taxon>
        <taxon>Pseudomonadota</taxon>
        <taxon>Betaproteobacteria</taxon>
        <taxon>Burkholderiales</taxon>
        <taxon>Comamonadaceae</taxon>
        <taxon>Ramlibacter</taxon>
    </lineage>
</organism>
<name>A0A923SBB7_9BURK</name>
<evidence type="ECO:0000256" key="1">
    <source>
        <dbReference type="ARBA" id="ARBA00008791"/>
    </source>
</evidence>
<dbReference type="SUPFAM" id="SSF52402">
    <property type="entry name" value="Adenine nucleotide alpha hydrolases-like"/>
    <property type="match status" value="1"/>
</dbReference>
<dbReference type="PANTHER" id="PTHR46268">
    <property type="entry name" value="STRESS RESPONSE PROTEIN NHAX"/>
    <property type="match status" value="1"/>
</dbReference>
<comment type="similarity">
    <text evidence="1">Belongs to the universal stress protein A family.</text>
</comment>
<dbReference type="Pfam" id="PF00582">
    <property type="entry name" value="Usp"/>
    <property type="match status" value="1"/>
</dbReference>
<dbReference type="InterPro" id="IPR006015">
    <property type="entry name" value="Universal_stress_UspA"/>
</dbReference>
<proteinExistence type="inferred from homology"/>
<evidence type="ECO:0000313" key="3">
    <source>
        <dbReference type="EMBL" id="MBC5783701.1"/>
    </source>
</evidence>
<dbReference type="PRINTS" id="PR01438">
    <property type="entry name" value="UNVRSLSTRESS"/>
</dbReference>
<dbReference type="Gene3D" id="3.40.50.620">
    <property type="entry name" value="HUPs"/>
    <property type="match status" value="1"/>
</dbReference>
<reference evidence="3" key="1">
    <citation type="submission" date="2020-08" db="EMBL/GenBank/DDBJ databases">
        <title>Ramlibacter sp. USB13 16S ribosomal RNA gene genome sequencing and assembly.</title>
        <authorList>
            <person name="Kang M."/>
        </authorList>
    </citation>
    <scope>NUCLEOTIDE SEQUENCE</scope>
    <source>
        <strain evidence="3">USB13</strain>
    </source>
</reference>
<accession>A0A923SBB7</accession>
<dbReference type="InterPro" id="IPR006016">
    <property type="entry name" value="UspA"/>
</dbReference>
<sequence length="144" mass="15203">MFEKILMPTDGSDVSLGAAERAIELARLAGGTLLLVFVHERYPYGGVGTTNTAGLHEHLAKGQRLAAEAFERVRGLAEGKQVRIETAVLEGDEPAERIVEAARSAGVEQIVMASRGRTGAARLLLGSVTSKVLELSGVPVLVVK</sequence>
<dbReference type="Proteomes" id="UP000608513">
    <property type="component" value="Unassembled WGS sequence"/>
</dbReference>
<protein>
    <submittedName>
        <fullName evidence="3">Universal stress protein</fullName>
    </submittedName>
</protein>
<dbReference type="RefSeq" id="WP_187076445.1">
    <property type="nucleotide sequence ID" value="NZ_JACORT010000004.1"/>
</dbReference>
<feature type="domain" description="UspA" evidence="2">
    <location>
        <begin position="1"/>
        <end position="144"/>
    </location>
</feature>
<dbReference type="PANTHER" id="PTHR46268:SF6">
    <property type="entry name" value="UNIVERSAL STRESS PROTEIN UP12"/>
    <property type="match status" value="1"/>
</dbReference>
<dbReference type="InterPro" id="IPR014729">
    <property type="entry name" value="Rossmann-like_a/b/a_fold"/>
</dbReference>
<dbReference type="AlphaFoldDB" id="A0A923SBB7"/>
<dbReference type="EMBL" id="JACORT010000004">
    <property type="protein sequence ID" value="MBC5783701.1"/>
    <property type="molecule type" value="Genomic_DNA"/>
</dbReference>
<evidence type="ECO:0000259" key="2">
    <source>
        <dbReference type="Pfam" id="PF00582"/>
    </source>
</evidence>
<keyword evidence="4" id="KW-1185">Reference proteome</keyword>
<dbReference type="CDD" id="cd00293">
    <property type="entry name" value="USP-like"/>
    <property type="match status" value="1"/>
</dbReference>
<gene>
    <name evidence="3" type="ORF">H8N03_12155</name>
</gene>
<evidence type="ECO:0000313" key="4">
    <source>
        <dbReference type="Proteomes" id="UP000608513"/>
    </source>
</evidence>